<dbReference type="AlphaFoldDB" id="A0A510JRI3"/>
<sequence>MKKQKLAYIGHEYHNKTQSTQFLIEIFKTKFDVDVFTFDMEQQKFNGDKDTNIEEYDALILFQMPISVKLLKEKFKFKIGSYFPMYDGTGEASEEFWIQYKEFNIINFSYTLHKKLLRLGFSTYYIQYFPKPIEINDYGKRDSIFFWNRRNLINVNYLENIIEALNTKKIHLHMAMDPNEKKVEINKSIQERFSLTYSTWFDTRKEMQKIIESSSIYIAPRFAEGIGMSFLEAMAMGRCVVAVNNPTMNEYIINGVTGFLYEYENPKIFIDTDILEIQKNTYNYIKEGYENWEKDKFQILDWVLKKNEIILTLFEEPKNIYKIWNIISITKRMNGSFYLYNKIKLSPKMVIFLKKVYKKIKRKSE</sequence>
<gene>
    <name evidence="1" type="ORF">JCM16776_1903</name>
</gene>
<evidence type="ECO:0000313" key="1">
    <source>
        <dbReference type="EMBL" id="BBM41657.1"/>
    </source>
</evidence>
<dbReference type="RefSeq" id="WP_018451073.1">
    <property type="nucleotide sequence ID" value="NZ_AP019827.1"/>
</dbReference>
<dbReference type="KEGG" id="lsz:JCM16776_1903"/>
<protein>
    <submittedName>
        <fullName evidence="1">Uncharacterized protein</fullName>
    </submittedName>
</protein>
<proteinExistence type="predicted"/>
<dbReference type="SUPFAM" id="SSF53756">
    <property type="entry name" value="UDP-Glycosyltransferase/glycogen phosphorylase"/>
    <property type="match status" value="1"/>
</dbReference>
<reference evidence="1 2" key="1">
    <citation type="submission" date="2019-07" db="EMBL/GenBank/DDBJ databases">
        <title>Complete Genome Sequence of Leptotrichia shahii Strain JCM 16776.</title>
        <authorList>
            <person name="Watanabe S."/>
            <person name="Cui L."/>
        </authorList>
    </citation>
    <scope>NUCLEOTIDE SEQUENCE [LARGE SCALE GENOMIC DNA]</scope>
    <source>
        <strain evidence="1 2">JCM16776</strain>
    </source>
</reference>
<dbReference type="Pfam" id="PF13692">
    <property type="entry name" value="Glyco_trans_1_4"/>
    <property type="match status" value="1"/>
</dbReference>
<evidence type="ECO:0000313" key="2">
    <source>
        <dbReference type="Proteomes" id="UP000322617"/>
    </source>
</evidence>
<dbReference type="EMBL" id="AP019827">
    <property type="protein sequence ID" value="BBM41657.1"/>
    <property type="molecule type" value="Genomic_DNA"/>
</dbReference>
<dbReference type="Proteomes" id="UP000322617">
    <property type="component" value="Chromosome"/>
</dbReference>
<name>A0A510JRI3_9FUSO</name>
<dbReference type="OrthoDB" id="5291101at2"/>
<dbReference type="STRING" id="1122172.GCA_000373045_01453"/>
<dbReference type="Gene3D" id="3.40.50.2000">
    <property type="entry name" value="Glycogen Phosphorylase B"/>
    <property type="match status" value="1"/>
</dbReference>
<keyword evidence="2" id="KW-1185">Reference proteome</keyword>
<accession>A0A510JRI3</accession>
<organism evidence="1 2">
    <name type="scientific">Leptotrichia shahii</name>
    <dbReference type="NCBI Taxonomy" id="157691"/>
    <lineage>
        <taxon>Bacteria</taxon>
        <taxon>Fusobacteriati</taxon>
        <taxon>Fusobacteriota</taxon>
        <taxon>Fusobacteriia</taxon>
        <taxon>Fusobacteriales</taxon>
        <taxon>Leptotrichiaceae</taxon>
        <taxon>Leptotrichia</taxon>
    </lineage>
</organism>